<proteinExistence type="predicted"/>
<comment type="caution">
    <text evidence="2">The sequence shown here is derived from an EMBL/GenBank/DDBJ whole genome shotgun (WGS) entry which is preliminary data.</text>
</comment>
<evidence type="ECO:0000313" key="3">
    <source>
        <dbReference type="Proteomes" id="UP001152320"/>
    </source>
</evidence>
<accession>A0A9Q0YGP9</accession>
<reference evidence="2" key="1">
    <citation type="submission" date="2021-10" db="EMBL/GenBank/DDBJ databases">
        <title>Tropical sea cucumber genome reveals ecological adaptation and Cuvierian tubules defense mechanism.</title>
        <authorList>
            <person name="Chen T."/>
        </authorList>
    </citation>
    <scope>NUCLEOTIDE SEQUENCE</scope>
    <source>
        <strain evidence="2">Nanhai2018</strain>
        <tissue evidence="2">Muscle</tissue>
    </source>
</reference>
<dbReference type="AlphaFoldDB" id="A0A9Q0YGP9"/>
<feature type="region of interest" description="Disordered" evidence="1">
    <location>
        <begin position="1"/>
        <end position="34"/>
    </location>
</feature>
<evidence type="ECO:0000256" key="1">
    <source>
        <dbReference type="SAM" id="MobiDB-lite"/>
    </source>
</evidence>
<sequence>MEATSSRKKPDKRTKGLSTPQRKARRLQQKREFNRRQLNIGEEQHARWQSVRDRLGVKSDKEMARLLLDSNTSVHPGLSDHFAIMASLRIKKPPTPKISVSTRRLKTIDIHKFCEDVTLQLSSISTEISDVDSYVTAFENNLRNVMDVHAAVKTYTKKLNSISPWFNDDIRSVRKLRRQLERKWRQKGKLEVYR</sequence>
<name>A0A9Q0YGP9_HOLLE</name>
<dbReference type="PANTHER" id="PTHR46670:SF3">
    <property type="entry name" value="ENDONUCLEASE_EXONUCLEASE_PHOSPHATASE DOMAIN-CONTAINING PROTEIN"/>
    <property type="match status" value="1"/>
</dbReference>
<keyword evidence="3" id="KW-1185">Reference proteome</keyword>
<gene>
    <name evidence="2" type="ORF">HOLleu_43664</name>
</gene>
<organism evidence="2 3">
    <name type="scientific">Holothuria leucospilota</name>
    <name type="common">Black long sea cucumber</name>
    <name type="synonym">Mertensiothuria leucospilota</name>
    <dbReference type="NCBI Taxonomy" id="206669"/>
    <lineage>
        <taxon>Eukaryota</taxon>
        <taxon>Metazoa</taxon>
        <taxon>Echinodermata</taxon>
        <taxon>Eleutherozoa</taxon>
        <taxon>Echinozoa</taxon>
        <taxon>Holothuroidea</taxon>
        <taxon>Aspidochirotacea</taxon>
        <taxon>Aspidochirotida</taxon>
        <taxon>Holothuriidae</taxon>
        <taxon>Holothuria</taxon>
    </lineage>
</organism>
<dbReference type="EMBL" id="JAIZAY010000405">
    <property type="protein sequence ID" value="KAJ8018376.1"/>
    <property type="molecule type" value="Genomic_DNA"/>
</dbReference>
<protein>
    <submittedName>
        <fullName evidence="2">Uncharacterized protein</fullName>
    </submittedName>
</protein>
<dbReference type="Proteomes" id="UP001152320">
    <property type="component" value="Unassembled WGS sequence"/>
</dbReference>
<evidence type="ECO:0000313" key="2">
    <source>
        <dbReference type="EMBL" id="KAJ8018376.1"/>
    </source>
</evidence>
<dbReference type="PANTHER" id="PTHR46670">
    <property type="entry name" value="ENDO/EXONUCLEASE/PHOSPHATASE DOMAIN-CONTAINING PROTEIN"/>
    <property type="match status" value="1"/>
</dbReference>
<dbReference type="OrthoDB" id="10072198at2759"/>
<feature type="compositionally biased region" description="Basic residues" evidence="1">
    <location>
        <begin position="1"/>
        <end position="12"/>
    </location>
</feature>